<dbReference type="HOGENOM" id="CLU_1111478_0_0_1"/>
<gene>
    <name evidence="2" type="ORF">GALMADRAFT_145534</name>
</gene>
<accession>A0A067SHN2</accession>
<organism evidence="2 3">
    <name type="scientific">Galerina marginata (strain CBS 339.88)</name>
    <dbReference type="NCBI Taxonomy" id="685588"/>
    <lineage>
        <taxon>Eukaryota</taxon>
        <taxon>Fungi</taxon>
        <taxon>Dikarya</taxon>
        <taxon>Basidiomycota</taxon>
        <taxon>Agaricomycotina</taxon>
        <taxon>Agaricomycetes</taxon>
        <taxon>Agaricomycetidae</taxon>
        <taxon>Agaricales</taxon>
        <taxon>Agaricineae</taxon>
        <taxon>Strophariaceae</taxon>
        <taxon>Galerina</taxon>
    </lineage>
</organism>
<name>A0A067SHN2_GALM3</name>
<reference evidence="3" key="1">
    <citation type="journal article" date="2014" name="Proc. Natl. Acad. Sci. U.S.A.">
        <title>Extensive sampling of basidiomycete genomes demonstrates inadequacy of the white-rot/brown-rot paradigm for wood decay fungi.</title>
        <authorList>
            <person name="Riley R."/>
            <person name="Salamov A.A."/>
            <person name="Brown D.W."/>
            <person name="Nagy L.G."/>
            <person name="Floudas D."/>
            <person name="Held B.W."/>
            <person name="Levasseur A."/>
            <person name="Lombard V."/>
            <person name="Morin E."/>
            <person name="Otillar R."/>
            <person name="Lindquist E.A."/>
            <person name="Sun H."/>
            <person name="LaButti K.M."/>
            <person name="Schmutz J."/>
            <person name="Jabbour D."/>
            <person name="Luo H."/>
            <person name="Baker S.E."/>
            <person name="Pisabarro A.G."/>
            <person name="Walton J.D."/>
            <person name="Blanchette R.A."/>
            <person name="Henrissat B."/>
            <person name="Martin F."/>
            <person name="Cullen D."/>
            <person name="Hibbett D.S."/>
            <person name="Grigoriev I.V."/>
        </authorList>
    </citation>
    <scope>NUCLEOTIDE SEQUENCE [LARGE SCALE GENOMIC DNA]</scope>
    <source>
        <strain evidence="3">CBS 339.88</strain>
    </source>
</reference>
<dbReference type="Proteomes" id="UP000027222">
    <property type="component" value="Unassembled WGS sequence"/>
</dbReference>
<evidence type="ECO:0000256" key="1">
    <source>
        <dbReference type="SAM" id="MobiDB-lite"/>
    </source>
</evidence>
<sequence>MPASSALSSLPRLSLSLSLNRKLRIFQQASLNSVQTPPSILSLSDVGRTGRQAGTRWRHFSPSSLTPPPSSSVSNDNFVVPVITSTRSACGFLATILRTTHIVLSRISSTGLVPPSSPFATRILSETATTSTRDTTSASHKPSHTRNRPSDPPATTRLTPVAVHEHPRALAGLSSTSLLNAVAVDIYDLQPGYSLPCTTSLHPQPLTKLASSASRLQLALRRLFKPSEKSPCWLHASLCPNRVPWNFSFR</sequence>
<keyword evidence="3" id="KW-1185">Reference proteome</keyword>
<feature type="compositionally biased region" description="Low complexity" evidence="1">
    <location>
        <begin position="126"/>
        <end position="139"/>
    </location>
</feature>
<dbReference type="AlphaFoldDB" id="A0A067SHN2"/>
<proteinExistence type="predicted"/>
<evidence type="ECO:0000313" key="2">
    <source>
        <dbReference type="EMBL" id="KDR69497.1"/>
    </source>
</evidence>
<feature type="region of interest" description="Disordered" evidence="1">
    <location>
        <begin position="126"/>
        <end position="157"/>
    </location>
</feature>
<dbReference type="EMBL" id="KL142402">
    <property type="protein sequence ID" value="KDR69497.1"/>
    <property type="molecule type" value="Genomic_DNA"/>
</dbReference>
<protein>
    <submittedName>
        <fullName evidence="2">Uncharacterized protein</fullName>
    </submittedName>
</protein>
<evidence type="ECO:0000313" key="3">
    <source>
        <dbReference type="Proteomes" id="UP000027222"/>
    </source>
</evidence>